<keyword evidence="2" id="KW-1185">Reference proteome</keyword>
<evidence type="ECO:0008006" key="3">
    <source>
        <dbReference type="Google" id="ProtNLM"/>
    </source>
</evidence>
<dbReference type="InterPro" id="IPR021831">
    <property type="entry name" value="ParD-like"/>
</dbReference>
<reference evidence="2" key="1">
    <citation type="journal article" date="2019" name="Int. J. Syst. Evol. Microbiol.">
        <title>The Global Catalogue of Microorganisms (GCM) 10K type strain sequencing project: providing services to taxonomists for standard genome sequencing and annotation.</title>
        <authorList>
            <consortium name="The Broad Institute Genomics Platform"/>
            <consortium name="The Broad Institute Genome Sequencing Center for Infectious Disease"/>
            <person name="Wu L."/>
            <person name="Ma J."/>
        </authorList>
    </citation>
    <scope>NUCLEOTIDE SEQUENCE [LARGE SCALE GENOMIC DNA]</scope>
    <source>
        <strain evidence="2">KACC 12507</strain>
    </source>
</reference>
<dbReference type="Proteomes" id="UP001595897">
    <property type="component" value="Unassembled WGS sequence"/>
</dbReference>
<gene>
    <name evidence="1" type="ORF">ACFO4O_00025</name>
</gene>
<protein>
    <recommendedName>
        <fullName evidence="3">ParD-like antitoxin of type II toxin-antitoxin system</fullName>
    </recommendedName>
</protein>
<comment type="caution">
    <text evidence="1">The sequence shown here is derived from an EMBL/GenBank/DDBJ whole genome shotgun (WGS) entry which is preliminary data.</text>
</comment>
<dbReference type="RefSeq" id="WP_382405131.1">
    <property type="nucleotide sequence ID" value="NZ_JBHSGU010000001.1"/>
</dbReference>
<proteinExistence type="predicted"/>
<accession>A0ABV9LPX9</accession>
<name>A0ABV9LPX9_9ALTE</name>
<sequence>MAKHNSPMRLNEQLVKDAKIIGSTLSRTAAEQIEYWSEIGKRVSANLSPAQVISLFHGSASIKVEAASEQEIDPFYVANEVNADTSLSQDLLNQGNVLYSPNIDMTHLGTLKATYPNGEVKFGKFVDGEFVAERAKSKA</sequence>
<dbReference type="EMBL" id="JBHSGU010000001">
    <property type="protein sequence ID" value="MFC4698546.1"/>
    <property type="molecule type" value="Genomic_DNA"/>
</dbReference>
<evidence type="ECO:0000313" key="2">
    <source>
        <dbReference type="Proteomes" id="UP001595897"/>
    </source>
</evidence>
<evidence type="ECO:0000313" key="1">
    <source>
        <dbReference type="EMBL" id="MFC4698546.1"/>
    </source>
</evidence>
<organism evidence="1 2">
    <name type="scientific">Glaciecola siphonariae</name>
    <dbReference type="NCBI Taxonomy" id="521012"/>
    <lineage>
        <taxon>Bacteria</taxon>
        <taxon>Pseudomonadati</taxon>
        <taxon>Pseudomonadota</taxon>
        <taxon>Gammaproteobacteria</taxon>
        <taxon>Alteromonadales</taxon>
        <taxon>Alteromonadaceae</taxon>
        <taxon>Glaciecola</taxon>
    </lineage>
</organism>
<dbReference type="Pfam" id="PF11903">
    <property type="entry name" value="ParD_like"/>
    <property type="match status" value="1"/>
</dbReference>